<feature type="domain" description="Response regulatory" evidence="5">
    <location>
        <begin position="620"/>
        <end position="734"/>
    </location>
</feature>
<dbReference type="SUPFAM" id="SSF47384">
    <property type="entry name" value="Homodimeric domain of signal transducing histidine kinase"/>
    <property type="match status" value="1"/>
</dbReference>
<protein>
    <recommendedName>
        <fullName evidence="7">Histidine kinase</fullName>
    </recommendedName>
</protein>
<dbReference type="Gene3D" id="3.30.565.10">
    <property type="entry name" value="Histidine kinase-like ATPase, C-terminal domain"/>
    <property type="match status" value="1"/>
</dbReference>
<dbReference type="InterPro" id="IPR011006">
    <property type="entry name" value="CheY-like_superfamily"/>
</dbReference>
<dbReference type="InterPro" id="IPR005467">
    <property type="entry name" value="His_kinase_dom"/>
</dbReference>
<dbReference type="PROSITE" id="PS50110">
    <property type="entry name" value="RESPONSE_REGULATORY"/>
    <property type="match status" value="1"/>
</dbReference>
<evidence type="ECO:0000256" key="1">
    <source>
        <dbReference type="ARBA" id="ARBA00022553"/>
    </source>
</evidence>
<dbReference type="PROSITE" id="PS50109">
    <property type="entry name" value="HIS_KIN"/>
    <property type="match status" value="1"/>
</dbReference>
<keyword evidence="2" id="KW-0902">Two-component regulatory system</keyword>
<dbReference type="PANTHER" id="PTHR45339">
    <property type="entry name" value="HYBRID SIGNAL TRANSDUCTION HISTIDINE KINASE J"/>
    <property type="match status" value="1"/>
</dbReference>
<dbReference type="SMART" id="SM00387">
    <property type="entry name" value="HATPase_c"/>
    <property type="match status" value="1"/>
</dbReference>
<dbReference type="Pfam" id="PF00072">
    <property type="entry name" value="Response_reg"/>
    <property type="match status" value="1"/>
</dbReference>
<name>A0A0F9QJ76_9ZZZZ</name>
<dbReference type="FunFam" id="3.30.565.10:FF:000010">
    <property type="entry name" value="Sensor histidine kinase RcsC"/>
    <property type="match status" value="1"/>
</dbReference>
<evidence type="ECO:0000256" key="3">
    <source>
        <dbReference type="SAM" id="Phobius"/>
    </source>
</evidence>
<keyword evidence="1" id="KW-0597">Phosphoprotein</keyword>
<dbReference type="InterPro" id="IPR036890">
    <property type="entry name" value="HATPase_C_sf"/>
</dbReference>
<dbReference type="GO" id="GO:0000155">
    <property type="term" value="F:phosphorelay sensor kinase activity"/>
    <property type="evidence" value="ECO:0007669"/>
    <property type="project" value="InterPro"/>
</dbReference>
<dbReference type="InterPro" id="IPR036097">
    <property type="entry name" value="HisK_dim/P_sf"/>
</dbReference>
<dbReference type="AlphaFoldDB" id="A0A0F9QJ76"/>
<dbReference type="SUPFAM" id="SSF52172">
    <property type="entry name" value="CheY-like"/>
    <property type="match status" value="1"/>
</dbReference>
<dbReference type="SUPFAM" id="SSF48452">
    <property type="entry name" value="TPR-like"/>
    <property type="match status" value="1"/>
</dbReference>
<comment type="caution">
    <text evidence="6">The sequence shown here is derived from an EMBL/GenBank/DDBJ whole genome shotgun (WGS) entry which is preliminary data.</text>
</comment>
<dbReference type="SUPFAM" id="SSF55874">
    <property type="entry name" value="ATPase domain of HSP90 chaperone/DNA topoisomerase II/histidine kinase"/>
    <property type="match status" value="1"/>
</dbReference>
<keyword evidence="3" id="KW-0472">Membrane</keyword>
<dbReference type="InterPro" id="IPR003661">
    <property type="entry name" value="HisK_dim/P_dom"/>
</dbReference>
<evidence type="ECO:0000256" key="2">
    <source>
        <dbReference type="ARBA" id="ARBA00023012"/>
    </source>
</evidence>
<dbReference type="Pfam" id="PF02518">
    <property type="entry name" value="HATPase_c"/>
    <property type="match status" value="1"/>
</dbReference>
<dbReference type="SMART" id="SM00448">
    <property type="entry name" value="REC"/>
    <property type="match status" value="1"/>
</dbReference>
<evidence type="ECO:0008006" key="7">
    <source>
        <dbReference type="Google" id="ProtNLM"/>
    </source>
</evidence>
<proteinExistence type="predicted"/>
<feature type="transmembrane region" description="Helical" evidence="3">
    <location>
        <begin position="311"/>
        <end position="334"/>
    </location>
</feature>
<evidence type="ECO:0000313" key="6">
    <source>
        <dbReference type="EMBL" id="KKN05338.1"/>
    </source>
</evidence>
<accession>A0A0F9QJ76</accession>
<dbReference type="InterPro" id="IPR003594">
    <property type="entry name" value="HATPase_dom"/>
</dbReference>
<evidence type="ECO:0000259" key="4">
    <source>
        <dbReference type="PROSITE" id="PS50109"/>
    </source>
</evidence>
<reference evidence="6" key="1">
    <citation type="journal article" date="2015" name="Nature">
        <title>Complex archaea that bridge the gap between prokaryotes and eukaryotes.</title>
        <authorList>
            <person name="Spang A."/>
            <person name="Saw J.H."/>
            <person name="Jorgensen S.L."/>
            <person name="Zaremba-Niedzwiedzka K."/>
            <person name="Martijn J."/>
            <person name="Lind A.E."/>
            <person name="van Eijk R."/>
            <person name="Schleper C."/>
            <person name="Guy L."/>
            <person name="Ettema T.J."/>
        </authorList>
    </citation>
    <scope>NUCLEOTIDE SEQUENCE</scope>
</reference>
<dbReference type="SMART" id="SM00388">
    <property type="entry name" value="HisKA"/>
    <property type="match status" value="1"/>
</dbReference>
<dbReference type="Pfam" id="PF00512">
    <property type="entry name" value="HisKA"/>
    <property type="match status" value="1"/>
</dbReference>
<dbReference type="Gene3D" id="1.25.40.10">
    <property type="entry name" value="Tetratricopeptide repeat domain"/>
    <property type="match status" value="1"/>
</dbReference>
<dbReference type="PANTHER" id="PTHR45339:SF1">
    <property type="entry name" value="HYBRID SIGNAL TRANSDUCTION HISTIDINE KINASE J"/>
    <property type="match status" value="1"/>
</dbReference>
<dbReference type="InterPro" id="IPR001789">
    <property type="entry name" value="Sig_transdc_resp-reg_receiver"/>
</dbReference>
<dbReference type="Gene3D" id="3.40.50.2300">
    <property type="match status" value="1"/>
</dbReference>
<keyword evidence="3" id="KW-1133">Transmembrane helix</keyword>
<dbReference type="CDD" id="cd00082">
    <property type="entry name" value="HisKA"/>
    <property type="match status" value="1"/>
</dbReference>
<evidence type="ECO:0000259" key="5">
    <source>
        <dbReference type="PROSITE" id="PS50110"/>
    </source>
</evidence>
<organism evidence="6">
    <name type="scientific">marine sediment metagenome</name>
    <dbReference type="NCBI Taxonomy" id="412755"/>
    <lineage>
        <taxon>unclassified sequences</taxon>
        <taxon>metagenomes</taxon>
        <taxon>ecological metagenomes</taxon>
    </lineage>
</organism>
<dbReference type="CDD" id="cd17546">
    <property type="entry name" value="REC_hyHK_CKI1_RcsC-like"/>
    <property type="match status" value="1"/>
</dbReference>
<feature type="domain" description="Histidine kinase" evidence="4">
    <location>
        <begin position="371"/>
        <end position="592"/>
    </location>
</feature>
<dbReference type="InterPro" id="IPR011990">
    <property type="entry name" value="TPR-like_helical_dom_sf"/>
</dbReference>
<dbReference type="InterPro" id="IPR004358">
    <property type="entry name" value="Sig_transdc_His_kin-like_C"/>
</dbReference>
<sequence>MKLGLFFVILFFLLFTCNGSAQDLSKNQNDTIQAILKKSNAAYDAFNYNEVIEFGANLIEKAKEYDSELPRFLGYDIIGGAYLQLDDTLQSRVYSEKALAIARATKVDSLIAWGTLNLGILYSERPETYQKSVRYFEESININQINKNLDQVYHTYINLAWTQLDHDEVEKAYVVLEKAKAIAQKIEIDPIHKNYVELLLGRYFLANKNYTSAIRQFKSVAKIAETDSLIDQALETYEHLIVAYEETKDYKNAYESIKTFNSYKGKAYTEDKYEASERARAKFDLKQAQKNLNTALREKQYSQKLASKSKLLMTIFSIATIILFLGLLGFYLFFNTRKKFIKELKIKNIELIAAKEKAEKLSKIKTRFLSTVSHELRTPLYGVIGISTLLKEDNKLDAYKDDLESLKFSADYLLALVNDVLLLSKVDAEAIKLSEQPFKLDFLIQNIVRSFEYVLQKNNNKLHVQIDEDIPNALLGDSTRLSQVLINLIGNAAKFTQNGNIWLELALVKITDKGMYRTCFTIKDDGPGIPLDKQKVVFEEFMQIEDANQDYKGTGLGLTIVKKLLKLYKSKIHLESLPGQGAEFSFSLNLTKDNNDLVDTTGQDTTEIDFEASFGKLDLHILIVDDNTINQKITQKILERYHIRSSLANDGQQAVTMNQLQQFDLILMDINMPKINGMEAAKMIRELDIKIPIIALTAVELDEMRDAILKSGITDIIHKPYHIPEFLSIIFRNLPTSTVQTTS</sequence>
<dbReference type="PRINTS" id="PR00344">
    <property type="entry name" value="BCTRLSENSOR"/>
</dbReference>
<keyword evidence="3" id="KW-0812">Transmembrane</keyword>
<gene>
    <name evidence="6" type="ORF">LCGC14_1088380</name>
</gene>
<dbReference type="Gene3D" id="1.10.287.130">
    <property type="match status" value="1"/>
</dbReference>
<dbReference type="EMBL" id="LAZR01004817">
    <property type="protein sequence ID" value="KKN05338.1"/>
    <property type="molecule type" value="Genomic_DNA"/>
</dbReference>